<keyword evidence="2" id="KW-0815">Transposition</keyword>
<dbReference type="GO" id="GO:0003677">
    <property type="term" value="F:DNA binding"/>
    <property type="evidence" value="ECO:0007669"/>
    <property type="project" value="UniProtKB-KW"/>
</dbReference>
<dbReference type="NCBIfam" id="NF040570">
    <property type="entry name" value="guided_TnpB"/>
    <property type="match status" value="1"/>
</dbReference>
<organism evidence="7 8">
    <name type="scientific">Streptomyces piniterrae</name>
    <dbReference type="NCBI Taxonomy" id="2571125"/>
    <lineage>
        <taxon>Bacteria</taxon>
        <taxon>Bacillati</taxon>
        <taxon>Actinomycetota</taxon>
        <taxon>Actinomycetes</taxon>
        <taxon>Kitasatosporales</taxon>
        <taxon>Streptomycetaceae</taxon>
        <taxon>Streptomyces</taxon>
    </lineage>
</organism>
<keyword evidence="4" id="KW-0233">DNA recombination</keyword>
<evidence type="ECO:0000259" key="5">
    <source>
        <dbReference type="Pfam" id="PF01385"/>
    </source>
</evidence>
<evidence type="ECO:0000256" key="2">
    <source>
        <dbReference type="ARBA" id="ARBA00022578"/>
    </source>
</evidence>
<name>A0A4U0NFY5_9ACTN</name>
<dbReference type="Pfam" id="PF07282">
    <property type="entry name" value="Cas12f1-like_TNB"/>
    <property type="match status" value="1"/>
</dbReference>
<evidence type="ECO:0000313" key="7">
    <source>
        <dbReference type="EMBL" id="TJZ53061.1"/>
    </source>
</evidence>
<evidence type="ECO:0000313" key="8">
    <source>
        <dbReference type="Proteomes" id="UP000308697"/>
    </source>
</evidence>
<dbReference type="Pfam" id="PF01385">
    <property type="entry name" value="OrfB_IS605"/>
    <property type="match status" value="1"/>
</dbReference>
<comment type="caution">
    <text evidence="7">The sequence shown here is derived from an EMBL/GenBank/DDBJ whole genome shotgun (WGS) entry which is preliminary data.</text>
</comment>
<keyword evidence="8" id="KW-1185">Reference proteome</keyword>
<dbReference type="InterPro" id="IPR010095">
    <property type="entry name" value="Cas12f1-like_TNB"/>
</dbReference>
<evidence type="ECO:0000256" key="3">
    <source>
        <dbReference type="ARBA" id="ARBA00023125"/>
    </source>
</evidence>
<dbReference type="OrthoDB" id="6230307at2"/>
<dbReference type="InterPro" id="IPR001959">
    <property type="entry name" value="Transposase"/>
</dbReference>
<evidence type="ECO:0000259" key="6">
    <source>
        <dbReference type="Pfam" id="PF07282"/>
    </source>
</evidence>
<dbReference type="AlphaFoldDB" id="A0A4U0NFY5"/>
<keyword evidence="3" id="KW-0238">DNA-binding</keyword>
<comment type="similarity">
    <text evidence="1">In the C-terminal section; belongs to the transposase 35 family.</text>
</comment>
<dbReference type="GO" id="GO:0032196">
    <property type="term" value="P:transposition"/>
    <property type="evidence" value="ECO:0007669"/>
    <property type="project" value="UniProtKB-KW"/>
</dbReference>
<dbReference type="GO" id="GO:0006310">
    <property type="term" value="P:DNA recombination"/>
    <property type="evidence" value="ECO:0007669"/>
    <property type="project" value="UniProtKB-KW"/>
</dbReference>
<evidence type="ECO:0000256" key="1">
    <source>
        <dbReference type="ARBA" id="ARBA00008761"/>
    </source>
</evidence>
<proteinExistence type="inferred from homology"/>
<accession>A0A4U0NFY5</accession>
<feature type="domain" description="Cas12f1-like TNB" evidence="6">
    <location>
        <begin position="323"/>
        <end position="382"/>
    </location>
</feature>
<dbReference type="RefSeq" id="WP_136741074.1">
    <property type="nucleotide sequence ID" value="NZ_SUMB01000005.1"/>
</dbReference>
<gene>
    <name evidence="7" type="ORF">FCH28_18130</name>
</gene>
<protein>
    <submittedName>
        <fullName evidence="7">Transposase</fullName>
    </submittedName>
</protein>
<feature type="domain" description="Probable transposase IS891/IS1136/IS1341" evidence="5">
    <location>
        <begin position="190"/>
        <end position="297"/>
    </location>
</feature>
<evidence type="ECO:0000256" key="4">
    <source>
        <dbReference type="ARBA" id="ARBA00023172"/>
    </source>
</evidence>
<dbReference type="Proteomes" id="UP000308697">
    <property type="component" value="Unassembled WGS sequence"/>
</dbReference>
<dbReference type="EMBL" id="SUMB01000005">
    <property type="protein sequence ID" value="TJZ53061.1"/>
    <property type="molecule type" value="Genomic_DNA"/>
</dbReference>
<sequence length="408" mass="45252">MTTAATAEDAGHARWTFRLRVSSTARAALLGEWDRCRWAWNECCAKSKAVHLRNKHRPEGADKQTCGPAQLDKMLTEARKANGWLRAGSSVPQQQLIRDFGKSRAKAQKDIKERLPMRQRAGMPKYKKKREARPSLNYTKRGFRLKDGRLHLAGGIVLTVVWSRNLPADPSSVRVYQDCVGHWYCSFVVPAEVQPLPETGAVIGIDWGVRETATTTSDAHDLPHAEHGRKAAQRLARYQRMMARRKPKEGQAGSKGYRAAKQQTAKLHKKVARQRQDTGRKWASVVRDHDALAVEDFRPKFLAKSTMARKAADAAISATKTALIEMGRKHRRDVRLVHPAHTTMDCAQCGARTKHALPLSERTYACTACGAVSPRDKNSARVMLVRAGLNPASVDGGRPDQAPPGLAA</sequence>
<reference evidence="7 8" key="1">
    <citation type="submission" date="2019-04" db="EMBL/GenBank/DDBJ databases">
        <title>Streptomyces piniterrae sp. nov., a heliquinomycin-producing actinomycete isolated from rhizosphere soil of Pinus yunnanensis.</title>
        <authorList>
            <person name="Zhuang X."/>
            <person name="Zhao J."/>
        </authorList>
    </citation>
    <scope>NUCLEOTIDE SEQUENCE [LARGE SCALE GENOMIC DNA]</scope>
    <source>
        <strain evidence="8">jys28</strain>
    </source>
</reference>